<gene>
    <name evidence="6" type="ORF">HA252_06840</name>
    <name evidence="7" type="ORF">J4203_00305</name>
</gene>
<feature type="binding site" evidence="5">
    <location>
        <position position="41"/>
    </location>
    <ligand>
        <name>ATP</name>
        <dbReference type="ChEBI" id="CHEBI:30616"/>
    </ligand>
</feature>
<keyword evidence="2 5" id="KW-0547">Nucleotide-binding</keyword>
<feature type="binding site" evidence="5">
    <location>
        <position position="19"/>
    </location>
    <ligand>
        <name>ATP</name>
        <dbReference type="ChEBI" id="CHEBI:30616"/>
    </ligand>
</feature>
<dbReference type="InterPro" id="IPR038138">
    <property type="entry name" value="PPS/PS_sf"/>
</dbReference>
<protein>
    <recommendedName>
        <fullName evidence="5">4-phosphopantoate--beta-alanine ligase</fullName>
        <ecNumber evidence="5">6.3.2.36</ecNumber>
    </recommendedName>
    <alternativeName>
        <fullName evidence="5">Phosphopantothenate synthetase</fullName>
        <shortName evidence="5">PPS</shortName>
    </alternativeName>
</protein>
<evidence type="ECO:0000256" key="2">
    <source>
        <dbReference type="ARBA" id="ARBA00022741"/>
    </source>
</evidence>
<keyword evidence="3 5" id="KW-0067">ATP-binding</keyword>
<dbReference type="HAMAP" id="MF_02224">
    <property type="entry name" value="PPS"/>
    <property type="match status" value="1"/>
</dbReference>
<dbReference type="Gene3D" id="3.40.50.12640">
    <property type="entry name" value="Phosphopantoate/pantothenate synthetase"/>
    <property type="match status" value="1"/>
</dbReference>
<keyword evidence="4 5" id="KW-0173">Coenzyme A biosynthesis</keyword>
<sequence>MKTENLPKNHPRYRSLLERHRLEEGVRKGLTSLQGLLAHGRGEAFDYLFGERTRSWARKAERAAAAELLLARHPVLSVNGNTAALCPLEMIALARALGCRLEVNLFYGPAGRRKKIAAHFKELGEELLGAKPDAVLKGLKSNRARVDRRGIFKADVVLVPLEDGDRTEALRKAGKKVIAIDLNPLSRTARKADLTVVDHVARAVPAITREVKRFKLTPTAKLRKIALAFDNRAGLRQAIGFLSPKTKGGGKA</sequence>
<dbReference type="EMBL" id="DUGH01000163">
    <property type="protein sequence ID" value="HIH17093.1"/>
    <property type="molecule type" value="Genomic_DNA"/>
</dbReference>
<reference evidence="7" key="3">
    <citation type="submission" date="2021-05" db="EMBL/GenBank/DDBJ databases">
        <title>Protein family content uncovers lineage relationships and bacterial pathway maintenance mechanisms in DPANN archaea.</title>
        <authorList>
            <person name="Castelle C.J."/>
            <person name="Meheust R."/>
            <person name="Jaffe A.L."/>
            <person name="Seitz K."/>
            <person name="Gong X."/>
            <person name="Baker B.J."/>
            <person name="Banfield J.F."/>
        </authorList>
    </citation>
    <scope>NUCLEOTIDE SEQUENCE</scope>
    <source>
        <strain evidence="7">RIFCSPLOWO2_01_FULL_58_19</strain>
    </source>
</reference>
<comment type="pathway">
    <text evidence="5">Cofactor biosynthesis; coenzyme A biosynthesis.</text>
</comment>
<evidence type="ECO:0000313" key="8">
    <source>
        <dbReference type="Proteomes" id="UP000564964"/>
    </source>
</evidence>
<evidence type="ECO:0000313" key="7">
    <source>
        <dbReference type="EMBL" id="MBS3062289.1"/>
    </source>
</evidence>
<comment type="caution">
    <text evidence="5">Lacks conserved residue(s) required for the propagation of feature annotation.</text>
</comment>
<comment type="catalytic activity">
    <reaction evidence="5">
        <text>(R)-4-phosphopantoate + beta-alanine + ATP = (R)-4'-phosphopantothenate + AMP + diphosphate + H(+)</text>
        <dbReference type="Rhea" id="RHEA:27930"/>
        <dbReference type="ChEBI" id="CHEBI:10986"/>
        <dbReference type="ChEBI" id="CHEBI:15378"/>
        <dbReference type="ChEBI" id="CHEBI:30616"/>
        <dbReference type="ChEBI" id="CHEBI:33019"/>
        <dbReference type="ChEBI" id="CHEBI:57966"/>
        <dbReference type="ChEBI" id="CHEBI:61294"/>
        <dbReference type="ChEBI" id="CHEBI:456215"/>
        <dbReference type="EC" id="6.3.2.36"/>
    </reaction>
</comment>
<dbReference type="PANTHER" id="PTHR40695">
    <property type="entry name" value="4-PHOSPHOPANTOATE--BETA-ALANINE LIGASE"/>
    <property type="match status" value="1"/>
</dbReference>
<organism evidence="6 8">
    <name type="scientific">Candidatus Iainarchaeum sp</name>
    <dbReference type="NCBI Taxonomy" id="3101447"/>
    <lineage>
        <taxon>Archaea</taxon>
        <taxon>Candidatus Iainarchaeota</taxon>
        <taxon>Candidatus Iainarchaeia</taxon>
        <taxon>Candidatus Iainarchaeales</taxon>
        <taxon>Candidatus Iainarchaeaceae</taxon>
        <taxon>Candidatus Iainarchaeum</taxon>
    </lineage>
</organism>
<dbReference type="PIRSF" id="PIRSF004853">
    <property type="entry name" value="UCP004853"/>
    <property type="match status" value="1"/>
</dbReference>
<dbReference type="InterPro" id="IPR002855">
    <property type="entry name" value="PPS/PS"/>
</dbReference>
<dbReference type="EMBL" id="JAGVWE010000002">
    <property type="protein sequence ID" value="MBS3062289.1"/>
    <property type="molecule type" value="Genomic_DNA"/>
</dbReference>
<evidence type="ECO:0000256" key="1">
    <source>
        <dbReference type="ARBA" id="ARBA00022598"/>
    </source>
</evidence>
<evidence type="ECO:0000256" key="3">
    <source>
        <dbReference type="ARBA" id="ARBA00022840"/>
    </source>
</evidence>
<evidence type="ECO:0000256" key="5">
    <source>
        <dbReference type="HAMAP-Rule" id="MF_02224"/>
    </source>
</evidence>
<dbReference type="GO" id="GO:0005524">
    <property type="term" value="F:ATP binding"/>
    <property type="evidence" value="ECO:0007669"/>
    <property type="project" value="UniProtKB-KW"/>
</dbReference>
<reference evidence="8" key="1">
    <citation type="journal article" date="2020" name="bioRxiv">
        <title>A rank-normalized archaeal taxonomy based on genome phylogeny resolves widespread incomplete and uneven classifications.</title>
        <authorList>
            <person name="Rinke C."/>
            <person name="Chuvochina M."/>
            <person name="Mussig A.J."/>
            <person name="Chaumeil P.-A."/>
            <person name="Waite D.W."/>
            <person name="Whitman W.B."/>
            <person name="Parks D.H."/>
            <person name="Hugenholtz P."/>
        </authorList>
    </citation>
    <scope>NUCLEOTIDE SEQUENCE [LARGE SCALE GENOMIC DNA]</scope>
</reference>
<dbReference type="Proteomes" id="UP000678237">
    <property type="component" value="Unassembled WGS sequence"/>
</dbReference>
<name>A0A7J4JH61_9ARCH</name>
<dbReference type="NCBIfam" id="NF010324">
    <property type="entry name" value="PRK13761.1"/>
    <property type="match status" value="1"/>
</dbReference>
<comment type="caution">
    <text evidence="6">The sequence shown here is derived from an EMBL/GenBank/DDBJ whole genome shotgun (WGS) entry which is preliminary data.</text>
</comment>
<evidence type="ECO:0000313" key="6">
    <source>
        <dbReference type="EMBL" id="HIH17093.1"/>
    </source>
</evidence>
<comment type="function">
    <text evidence="5">Catalyzes the condensation of (R)-4-phosphopantoate and beta-alanine to 4'-phosphopantothenate in the CoA biosynthesis pathway.</text>
</comment>
<dbReference type="AlphaFoldDB" id="A0A7J4JH61"/>
<dbReference type="PANTHER" id="PTHR40695:SF1">
    <property type="entry name" value="4-PHOSPHOPANTOATE--BETA-ALANINE LIGASE"/>
    <property type="match status" value="1"/>
</dbReference>
<proteinExistence type="inferred from homology"/>
<dbReference type="GO" id="GO:0016881">
    <property type="term" value="F:acid-amino acid ligase activity"/>
    <property type="evidence" value="ECO:0007669"/>
    <property type="project" value="UniProtKB-UniRule"/>
</dbReference>
<dbReference type="UniPathway" id="UPA00241"/>
<reference evidence="7" key="2">
    <citation type="submission" date="2021-03" db="EMBL/GenBank/DDBJ databases">
        <authorList>
            <person name="Jaffe A."/>
        </authorList>
    </citation>
    <scope>NUCLEOTIDE SEQUENCE</scope>
    <source>
        <strain evidence="7">RIFCSPLOWO2_01_FULL_58_19</strain>
    </source>
</reference>
<dbReference type="Pfam" id="PF02006">
    <property type="entry name" value="PPS_PS"/>
    <property type="match status" value="1"/>
</dbReference>
<feature type="binding site" evidence="5">
    <location>
        <begin position="181"/>
        <end position="183"/>
    </location>
    <ligand>
        <name>ATP</name>
        <dbReference type="ChEBI" id="CHEBI:30616"/>
    </ligand>
</feature>
<evidence type="ECO:0000256" key="4">
    <source>
        <dbReference type="ARBA" id="ARBA00022993"/>
    </source>
</evidence>
<accession>A0A7J4JH61</accession>
<dbReference type="EC" id="6.3.2.36" evidence="5"/>
<dbReference type="Proteomes" id="UP000564964">
    <property type="component" value="Unassembled WGS sequence"/>
</dbReference>
<feature type="binding site" evidence="5">
    <location>
        <begin position="187"/>
        <end position="188"/>
    </location>
    <ligand>
        <name>ATP</name>
        <dbReference type="ChEBI" id="CHEBI:30616"/>
    </ligand>
</feature>
<comment type="similarity">
    <text evidence="5">Belongs to the archaeal phosphopantothenate synthetase family.</text>
</comment>
<comment type="subunit">
    <text evidence="5">Homodimer.</text>
</comment>
<dbReference type="GO" id="GO:0015937">
    <property type="term" value="P:coenzyme A biosynthetic process"/>
    <property type="evidence" value="ECO:0007669"/>
    <property type="project" value="UniProtKB-UniRule"/>
</dbReference>
<keyword evidence="1 5" id="KW-0436">Ligase</keyword>